<dbReference type="Gene3D" id="2.20.28.30">
    <property type="entry name" value="RNA polymerase ii, chain L"/>
    <property type="match status" value="1"/>
</dbReference>
<organism evidence="4 5">
    <name type="scientific">endosymbiont of Ridgeia piscesae</name>
    <dbReference type="NCBI Taxonomy" id="54398"/>
    <lineage>
        <taxon>Bacteria</taxon>
        <taxon>Pseudomonadati</taxon>
        <taxon>Pseudomonadota</taxon>
        <taxon>Gammaproteobacteria</taxon>
        <taxon>sulfur-oxidizing symbionts</taxon>
    </lineage>
</organism>
<dbReference type="AlphaFoldDB" id="A0A0T5Z1Y7"/>
<dbReference type="STRING" id="54398.Ga0074115_12451"/>
<evidence type="ECO:0000313" key="6">
    <source>
        <dbReference type="Proteomes" id="UP000051634"/>
    </source>
</evidence>
<evidence type="ECO:0000259" key="2">
    <source>
        <dbReference type="SMART" id="SM00834"/>
    </source>
</evidence>
<reference evidence="5 6" key="1">
    <citation type="submission" date="2015-11" db="EMBL/GenBank/DDBJ databases">
        <title>The genome of Candidatus Endoriftia persephone in Ridgeia piscesae and population structure of the North Eastern Pacific vestimentiferan symbionts.</title>
        <authorList>
            <person name="Perez M."/>
            <person name="Juniper K.S."/>
        </authorList>
    </citation>
    <scope>NUCLEOTIDE SEQUENCE [LARGE SCALE GENOMIC DNA]</scope>
    <source>
        <strain evidence="4">Ind10</strain>
        <strain evidence="3">Ind11</strain>
    </source>
</reference>
<gene>
    <name evidence="3" type="ORF">Ga0074115_12451</name>
    <name evidence="4" type="ORF">Ga0076813_10513</name>
</gene>
<evidence type="ECO:0000313" key="3">
    <source>
        <dbReference type="EMBL" id="KRT55802.1"/>
    </source>
</evidence>
<evidence type="ECO:0000313" key="5">
    <source>
        <dbReference type="Proteomes" id="UP000051276"/>
    </source>
</evidence>
<dbReference type="PANTHER" id="PTHR34404:SF2">
    <property type="entry name" value="CONSERVED SERINE RICH PROTEIN"/>
    <property type="match status" value="1"/>
</dbReference>
<dbReference type="Pfam" id="PF09723">
    <property type="entry name" value="Zn_ribbon_8"/>
    <property type="match status" value="1"/>
</dbReference>
<comment type="caution">
    <text evidence="4">The sequence shown here is derived from an EMBL/GenBank/DDBJ whole genome shotgun (WGS) entry which is preliminary data.</text>
</comment>
<evidence type="ECO:0000256" key="1">
    <source>
        <dbReference type="SAM" id="MobiDB-lite"/>
    </source>
</evidence>
<keyword evidence="6" id="KW-1185">Reference proteome</keyword>
<sequence>MPIYEYRCEACGHELEALQKMSDALLTDCPECGQPALKKQLSAAGFRLKGGGWYETDFKQGSKKNLHDSGKKESKSACGGGSSCSN</sequence>
<evidence type="ECO:0000313" key="4">
    <source>
        <dbReference type="EMBL" id="KRT56876.1"/>
    </source>
</evidence>
<feature type="compositionally biased region" description="Basic and acidic residues" evidence="1">
    <location>
        <begin position="58"/>
        <end position="75"/>
    </location>
</feature>
<dbReference type="EMBL" id="LMXI01000643">
    <property type="protein sequence ID" value="KRT56876.1"/>
    <property type="molecule type" value="Genomic_DNA"/>
</dbReference>
<proteinExistence type="predicted"/>
<feature type="domain" description="Putative regulatory protein FmdB zinc ribbon" evidence="2">
    <location>
        <begin position="1"/>
        <end position="42"/>
    </location>
</feature>
<dbReference type="PANTHER" id="PTHR34404">
    <property type="entry name" value="REGULATORY PROTEIN, FMDB FAMILY"/>
    <property type="match status" value="1"/>
</dbReference>
<dbReference type="NCBIfam" id="TIGR02605">
    <property type="entry name" value="CxxC_CxxC_SSSS"/>
    <property type="match status" value="1"/>
</dbReference>
<dbReference type="RefSeq" id="WP_057955418.1">
    <property type="nucleotide sequence ID" value="NZ_KQ556879.1"/>
</dbReference>
<dbReference type="EMBL" id="LDXT01000073">
    <property type="protein sequence ID" value="KRT55802.1"/>
    <property type="molecule type" value="Genomic_DNA"/>
</dbReference>
<dbReference type="OrthoDB" id="9813321at2"/>
<accession>A0A0T5Z1Y7</accession>
<dbReference type="InterPro" id="IPR013429">
    <property type="entry name" value="Regulatory_FmdB_Zinc_ribbon"/>
</dbReference>
<dbReference type="SMART" id="SM00834">
    <property type="entry name" value="CxxC_CXXC_SSSS"/>
    <property type="match status" value="1"/>
</dbReference>
<protein>
    <submittedName>
        <fullName evidence="4">Putative regulatory protein, FmdB family</fullName>
    </submittedName>
</protein>
<name>A0A0T5Z1Y7_9GAMM</name>
<dbReference type="Proteomes" id="UP000051276">
    <property type="component" value="Unassembled WGS sequence"/>
</dbReference>
<feature type="region of interest" description="Disordered" evidence="1">
    <location>
        <begin position="58"/>
        <end position="86"/>
    </location>
</feature>
<dbReference type="Proteomes" id="UP000051634">
    <property type="component" value="Unassembled WGS sequence"/>
</dbReference>